<keyword evidence="10" id="KW-1185">Reference proteome</keyword>
<accession>A0A346PRS2</accession>
<dbReference type="InterPro" id="IPR025877">
    <property type="entry name" value="MobA-like_NTP_Trfase"/>
</dbReference>
<evidence type="ECO:0000259" key="8">
    <source>
        <dbReference type="Pfam" id="PF12804"/>
    </source>
</evidence>
<dbReference type="KEGG" id="nag:AArcMg_2220"/>
<dbReference type="GO" id="GO:0006777">
    <property type="term" value="P:Mo-molybdopterin cofactor biosynthetic process"/>
    <property type="evidence" value="ECO:0007669"/>
    <property type="project" value="UniProtKB-KW"/>
</dbReference>
<evidence type="ECO:0000256" key="1">
    <source>
        <dbReference type="ARBA" id="ARBA00022490"/>
    </source>
</evidence>
<evidence type="ECO:0000256" key="6">
    <source>
        <dbReference type="ARBA" id="ARBA00023134"/>
    </source>
</evidence>
<dbReference type="InterPro" id="IPR013482">
    <property type="entry name" value="Molybde_CF_guanTrfase"/>
</dbReference>
<evidence type="ECO:0000256" key="3">
    <source>
        <dbReference type="ARBA" id="ARBA00022723"/>
    </source>
</evidence>
<name>A0A346PRS2_9EURY</name>
<keyword evidence="2" id="KW-0808">Transferase</keyword>
<evidence type="ECO:0000313" key="10">
    <source>
        <dbReference type="Proteomes" id="UP000258613"/>
    </source>
</evidence>
<dbReference type="CDD" id="cd02503">
    <property type="entry name" value="MobA"/>
    <property type="match status" value="1"/>
</dbReference>
<proteinExistence type="predicted"/>
<dbReference type="InterPro" id="IPR029044">
    <property type="entry name" value="Nucleotide-diphossugar_trans"/>
</dbReference>
<keyword evidence="4" id="KW-0547">Nucleotide-binding</keyword>
<evidence type="ECO:0000313" key="9">
    <source>
        <dbReference type="EMBL" id="AXR82217.1"/>
    </source>
</evidence>
<gene>
    <name evidence="9" type="ORF">AArcMg_2220</name>
</gene>
<dbReference type="SUPFAM" id="SSF53448">
    <property type="entry name" value="Nucleotide-diphospho-sugar transferases"/>
    <property type="match status" value="1"/>
</dbReference>
<dbReference type="GO" id="GO:0005525">
    <property type="term" value="F:GTP binding"/>
    <property type="evidence" value="ECO:0007669"/>
    <property type="project" value="UniProtKB-KW"/>
</dbReference>
<keyword evidence="7" id="KW-0501">Molybdenum cofactor biosynthesis</keyword>
<dbReference type="AlphaFoldDB" id="A0A346PRS2"/>
<dbReference type="Pfam" id="PF12804">
    <property type="entry name" value="NTP_transf_3"/>
    <property type="match status" value="1"/>
</dbReference>
<dbReference type="GO" id="GO:0016779">
    <property type="term" value="F:nucleotidyltransferase activity"/>
    <property type="evidence" value="ECO:0007669"/>
    <property type="project" value="TreeGrafter"/>
</dbReference>
<evidence type="ECO:0000256" key="7">
    <source>
        <dbReference type="ARBA" id="ARBA00023150"/>
    </source>
</evidence>
<keyword evidence="3" id="KW-0479">Metal-binding</keyword>
<evidence type="ECO:0000256" key="5">
    <source>
        <dbReference type="ARBA" id="ARBA00022842"/>
    </source>
</evidence>
<dbReference type="GO" id="GO:0046872">
    <property type="term" value="F:metal ion binding"/>
    <property type="evidence" value="ECO:0007669"/>
    <property type="project" value="UniProtKB-KW"/>
</dbReference>
<evidence type="ECO:0000256" key="4">
    <source>
        <dbReference type="ARBA" id="ARBA00022741"/>
    </source>
</evidence>
<dbReference type="EMBL" id="CP027033">
    <property type="protein sequence ID" value="AXR82217.1"/>
    <property type="molecule type" value="Genomic_DNA"/>
</dbReference>
<protein>
    <submittedName>
        <fullName evidence="9">Molybdopterin-guanine dinucleotide biosynthesisprotein MobA</fullName>
    </submittedName>
</protein>
<keyword evidence="5" id="KW-0460">Magnesium</keyword>
<evidence type="ECO:0000256" key="2">
    <source>
        <dbReference type="ARBA" id="ARBA00022679"/>
    </source>
</evidence>
<organism evidence="9 10">
    <name type="scientific">Natrarchaeobaculum sulfurireducens</name>
    <dbReference type="NCBI Taxonomy" id="2044521"/>
    <lineage>
        <taxon>Archaea</taxon>
        <taxon>Methanobacteriati</taxon>
        <taxon>Methanobacteriota</taxon>
        <taxon>Stenosarchaea group</taxon>
        <taxon>Halobacteria</taxon>
        <taxon>Halobacteriales</taxon>
        <taxon>Natrialbaceae</taxon>
        <taxon>Natrarchaeobaculum</taxon>
    </lineage>
</organism>
<dbReference type="OrthoDB" id="28434at2157"/>
<dbReference type="Proteomes" id="UP000258613">
    <property type="component" value="Chromosome"/>
</dbReference>
<feature type="domain" description="MobA-like NTP transferase" evidence="8">
    <location>
        <begin position="18"/>
        <end position="158"/>
    </location>
</feature>
<dbReference type="Gene3D" id="3.90.550.10">
    <property type="entry name" value="Spore Coat Polysaccharide Biosynthesis Protein SpsA, Chain A"/>
    <property type="match status" value="1"/>
</dbReference>
<keyword evidence="1" id="KW-0963">Cytoplasm</keyword>
<reference evidence="10" key="1">
    <citation type="submission" date="2018-02" db="EMBL/GenBank/DDBJ databases">
        <title>Phenotypic and genomic properties of facultatively anaerobic sulfur-reducing natronoarchaea from hypersaline soda lakes.</title>
        <authorList>
            <person name="Sorokin D.Y."/>
            <person name="Kublanov I.V."/>
            <person name="Roman P."/>
            <person name="Sinninghe Damste J.S."/>
            <person name="Golyshin P.N."/>
            <person name="Rojo D."/>
            <person name="Ciordia S."/>
            <person name="Mena M.D.C."/>
            <person name="Ferrer M."/>
            <person name="Messina E."/>
            <person name="Smedile F."/>
            <person name="La Spada G."/>
            <person name="La Cono V."/>
            <person name="Yakimov M.M."/>
        </authorList>
    </citation>
    <scope>NUCLEOTIDE SEQUENCE [LARGE SCALE GENOMIC DNA]</scope>
    <source>
        <strain evidence="10">AArc-Mg</strain>
    </source>
</reference>
<sequence>MLRAERLATVSSSSPLAGLVVAGGYSRRFGTTDKAVARLAGTPMIRLAVDRLWSVVDELVVNCRAEQVPTIRAALEGVEPCRFAVDPVPDRGPVAGIRTGLESVDHAYTAVVACDTPFLDPSLLERLAGLAGGVDGAIVRCAAGHVQPMGAVYRTEAMRRACIDALIHGEPSVVSAIGSLDLETVDEDELDRTALRTFESIDTPRALEAVTIEP</sequence>
<keyword evidence="6" id="KW-0342">GTP-binding</keyword>
<dbReference type="PANTHER" id="PTHR19136:SF81">
    <property type="entry name" value="MOLYBDENUM COFACTOR GUANYLYLTRANSFERASE"/>
    <property type="match status" value="1"/>
</dbReference>
<dbReference type="PANTHER" id="PTHR19136">
    <property type="entry name" value="MOLYBDENUM COFACTOR GUANYLYLTRANSFERASE"/>
    <property type="match status" value="1"/>
</dbReference>